<comment type="caution">
    <text evidence="1">The sequence shown here is derived from an EMBL/GenBank/DDBJ whole genome shotgun (WGS) entry which is preliminary data.</text>
</comment>
<keyword evidence="2" id="KW-1185">Reference proteome</keyword>
<dbReference type="Proteomes" id="UP001252207">
    <property type="component" value="Unassembled WGS sequence"/>
</dbReference>
<dbReference type="SUPFAM" id="SSF53474">
    <property type="entry name" value="alpha/beta-Hydrolases"/>
    <property type="match status" value="1"/>
</dbReference>
<dbReference type="GO" id="GO:0016787">
    <property type="term" value="F:hydrolase activity"/>
    <property type="evidence" value="ECO:0007669"/>
    <property type="project" value="UniProtKB-KW"/>
</dbReference>
<gene>
    <name evidence="1" type="ORF">NLX89_01100</name>
</gene>
<evidence type="ECO:0000313" key="2">
    <source>
        <dbReference type="Proteomes" id="UP001252207"/>
    </source>
</evidence>
<dbReference type="GeneID" id="89488290"/>
<name>A0ABU2ISA2_9GAMM</name>
<protein>
    <submittedName>
        <fullName evidence="1">Alpha/beta hydrolase</fullName>
    </submittedName>
</protein>
<dbReference type="RefSeq" id="WP_102138785.1">
    <property type="nucleotide sequence ID" value="NZ_CP031123.2"/>
</dbReference>
<evidence type="ECO:0000313" key="1">
    <source>
        <dbReference type="EMBL" id="MDT0131946.1"/>
    </source>
</evidence>
<reference evidence="1 2" key="1">
    <citation type="submission" date="2022-06" db="EMBL/GenBank/DDBJ databases">
        <title>Chromosome and plasmid sequencings of Enterobacteriales species co-exiting double carbapenemases.</title>
        <authorList>
            <person name="Fu Y."/>
        </authorList>
    </citation>
    <scope>NUCLEOTIDE SEQUENCE [LARGE SCALE GENOMIC DNA]</scope>
    <source>
        <strain evidence="1 2">21030615019</strain>
    </source>
</reference>
<accession>A0ABU2ISA2</accession>
<dbReference type="Pfam" id="PF06821">
    <property type="entry name" value="Ser_hydrolase"/>
    <property type="match status" value="1"/>
</dbReference>
<proteinExistence type="predicted"/>
<dbReference type="Gene3D" id="3.40.50.1820">
    <property type="entry name" value="alpha/beta hydrolase"/>
    <property type="match status" value="1"/>
</dbReference>
<sequence length="190" mass="21332">MNATYLIVPGYTNSGKGHWQSYMERKYSNVIRVQQDDWNNPSRYEWVEKIDKAVNDIEGNIVLLGHSCGAVAITQWAALNACEKIKALILVAPVDVDSEIAITPIKNQRPLPLCSLNTKSLLIFSNNDEYLSESRAIYLAKLWGCTTHFIHNAGHIHTNAGFGEWTEGETLFEEFTGFLLLDSREGAEDV</sequence>
<dbReference type="EMBL" id="JANAVW010000001">
    <property type="protein sequence ID" value="MDT0131946.1"/>
    <property type="molecule type" value="Genomic_DNA"/>
</dbReference>
<keyword evidence="1" id="KW-0378">Hydrolase</keyword>
<dbReference type="InterPro" id="IPR010662">
    <property type="entry name" value="RBBP9/YdeN"/>
</dbReference>
<organism evidence="1 2">
    <name type="scientific">Providencia huaxiensis</name>
    <dbReference type="NCBI Taxonomy" id="2027290"/>
    <lineage>
        <taxon>Bacteria</taxon>
        <taxon>Pseudomonadati</taxon>
        <taxon>Pseudomonadota</taxon>
        <taxon>Gammaproteobacteria</taxon>
        <taxon>Enterobacterales</taxon>
        <taxon>Morganellaceae</taxon>
        <taxon>Providencia</taxon>
    </lineage>
</organism>
<dbReference type="InterPro" id="IPR029058">
    <property type="entry name" value="AB_hydrolase_fold"/>
</dbReference>